<dbReference type="EMBL" id="EQ989928">
    <property type="protein sequence ID" value="EEF22854.1"/>
    <property type="molecule type" value="Genomic_DNA"/>
</dbReference>
<gene>
    <name evidence="1" type="ORF">RCOM_2120540</name>
</gene>
<sequence>MPGLSGFFMQEEAADSDGDAATSEGIFVYYGNANPGVDESTVGKLVQISASVSEFRNQTQLSAITDFVVRGAAALPEPVRITLPVSDMGQWERLEGMRVEVASATAAASWW</sequence>
<keyword evidence="2" id="KW-1185">Reference proteome</keyword>
<reference evidence="2" key="1">
    <citation type="journal article" date="2010" name="Nat. Biotechnol.">
        <title>Draft genome sequence of the oilseed species Ricinus communis.</title>
        <authorList>
            <person name="Chan A.P."/>
            <person name="Crabtree J."/>
            <person name="Zhao Q."/>
            <person name="Lorenzi H."/>
            <person name="Orvis J."/>
            <person name="Puiu D."/>
            <person name="Melake-Berhan A."/>
            <person name="Jones K.M."/>
            <person name="Redman J."/>
            <person name="Chen G."/>
            <person name="Cahoon E.B."/>
            <person name="Gedil M."/>
            <person name="Stanke M."/>
            <person name="Haas B.J."/>
            <person name="Wortman J.R."/>
            <person name="Fraser-Liggett C.M."/>
            <person name="Ravel J."/>
            <person name="Rabinowicz P.D."/>
        </authorList>
    </citation>
    <scope>NUCLEOTIDE SEQUENCE [LARGE SCALE GENOMIC DNA]</scope>
    <source>
        <strain evidence="2">cv. Hale</strain>
    </source>
</reference>
<dbReference type="InParanoid" id="B9TMR1"/>
<dbReference type="CDD" id="cd04486">
    <property type="entry name" value="YhcR_OBF_like"/>
    <property type="match status" value="1"/>
</dbReference>
<evidence type="ECO:0000313" key="2">
    <source>
        <dbReference type="Proteomes" id="UP000008311"/>
    </source>
</evidence>
<name>B9TMR1_RICCO</name>
<accession>B9TMR1</accession>
<dbReference type="PANTHER" id="PTHR42834:SF1">
    <property type="entry name" value="ENDONUCLEASE_EXONUCLEASE_PHOSPHATASE FAMILY PROTEIN (AFU_ORTHOLOGUE AFUA_3G09210)"/>
    <property type="match status" value="1"/>
</dbReference>
<organism evidence="1 2">
    <name type="scientific">Ricinus communis</name>
    <name type="common">Castor bean</name>
    <dbReference type="NCBI Taxonomy" id="3988"/>
    <lineage>
        <taxon>Eukaryota</taxon>
        <taxon>Viridiplantae</taxon>
        <taxon>Streptophyta</taxon>
        <taxon>Embryophyta</taxon>
        <taxon>Tracheophyta</taxon>
        <taxon>Spermatophyta</taxon>
        <taxon>Magnoliopsida</taxon>
        <taxon>eudicotyledons</taxon>
        <taxon>Gunneridae</taxon>
        <taxon>Pentapetalae</taxon>
        <taxon>rosids</taxon>
        <taxon>fabids</taxon>
        <taxon>Malpighiales</taxon>
        <taxon>Euphorbiaceae</taxon>
        <taxon>Acalyphoideae</taxon>
        <taxon>Acalypheae</taxon>
        <taxon>Ricinus</taxon>
    </lineage>
</organism>
<dbReference type="PANTHER" id="PTHR42834">
    <property type="entry name" value="ENDONUCLEASE/EXONUCLEASE/PHOSPHATASE FAMILY PROTEIN (AFU_ORTHOLOGUE AFUA_3G09210)"/>
    <property type="match status" value="1"/>
</dbReference>
<evidence type="ECO:0000313" key="1">
    <source>
        <dbReference type="EMBL" id="EEF22854.1"/>
    </source>
</evidence>
<protein>
    <submittedName>
        <fullName evidence="1">Uncharacterized protein</fullName>
    </submittedName>
</protein>
<proteinExistence type="predicted"/>
<dbReference type="Proteomes" id="UP000008311">
    <property type="component" value="Unassembled WGS sequence"/>
</dbReference>
<dbReference type="AlphaFoldDB" id="B9TMR1"/>